<name>A0AA35UMV8_LACSI</name>
<feature type="region of interest" description="Disordered" evidence="1">
    <location>
        <begin position="91"/>
        <end position="111"/>
    </location>
</feature>
<dbReference type="EMBL" id="OX465086">
    <property type="protein sequence ID" value="CAI9260269.1"/>
    <property type="molecule type" value="Genomic_DNA"/>
</dbReference>
<gene>
    <name evidence="2" type="ORF">LSALG_LOCUS1110</name>
</gene>
<evidence type="ECO:0000313" key="2">
    <source>
        <dbReference type="EMBL" id="CAI9260269.1"/>
    </source>
</evidence>
<proteinExistence type="predicted"/>
<protein>
    <submittedName>
        <fullName evidence="2">Uncharacterized protein</fullName>
    </submittedName>
</protein>
<evidence type="ECO:0000313" key="3">
    <source>
        <dbReference type="Proteomes" id="UP001177003"/>
    </source>
</evidence>
<evidence type="ECO:0000256" key="1">
    <source>
        <dbReference type="SAM" id="MobiDB-lite"/>
    </source>
</evidence>
<dbReference type="Proteomes" id="UP001177003">
    <property type="component" value="Chromosome 0"/>
</dbReference>
<reference evidence="2" key="1">
    <citation type="submission" date="2023-04" db="EMBL/GenBank/DDBJ databases">
        <authorList>
            <person name="Vijverberg K."/>
            <person name="Xiong W."/>
            <person name="Schranz E."/>
        </authorList>
    </citation>
    <scope>NUCLEOTIDE SEQUENCE</scope>
</reference>
<sequence>MDVKHGNYSVINCYEVLMSGENDKQFDYMCSNFYEVAHIANSHKKYEYLLSCINMAKEKLNDDLFWGCSSIVNLIVEDVHVPDSTKKLLPPLQVRSKGRPPSKRKESRVERVMKKNRKKNVKVQPKYTMEFHRNLEWINTTRFDAFKSESNLSITTDLDKQWKRGTEVHPSFTVDLHCQALPSAVLLLNHFPHRTPHVLRSKKPPLTTDLPSFPFRKHHRITPFPSLSFSYVSRWHQNSEALVCTAPTETESTSLLLPFGPSNPGDINPSRDRSLKPRLLRCYFCFQRPDFSPRSRTRRVKLRFFSLAGPGDDDLPSPFDRRMLPASLVILSIAIPLLS</sequence>
<keyword evidence="3" id="KW-1185">Reference proteome</keyword>
<organism evidence="2 3">
    <name type="scientific">Lactuca saligna</name>
    <name type="common">Willowleaf lettuce</name>
    <dbReference type="NCBI Taxonomy" id="75948"/>
    <lineage>
        <taxon>Eukaryota</taxon>
        <taxon>Viridiplantae</taxon>
        <taxon>Streptophyta</taxon>
        <taxon>Embryophyta</taxon>
        <taxon>Tracheophyta</taxon>
        <taxon>Spermatophyta</taxon>
        <taxon>Magnoliopsida</taxon>
        <taxon>eudicotyledons</taxon>
        <taxon>Gunneridae</taxon>
        <taxon>Pentapetalae</taxon>
        <taxon>asterids</taxon>
        <taxon>campanulids</taxon>
        <taxon>Asterales</taxon>
        <taxon>Asteraceae</taxon>
        <taxon>Cichorioideae</taxon>
        <taxon>Cichorieae</taxon>
        <taxon>Lactucinae</taxon>
        <taxon>Lactuca</taxon>
    </lineage>
</organism>
<dbReference type="AlphaFoldDB" id="A0AA35UMV8"/>
<accession>A0AA35UMV8</accession>